<evidence type="ECO:0000313" key="2">
    <source>
        <dbReference type="WormBase" id="Bm14692"/>
    </source>
</evidence>
<dbReference type="EMBL" id="LN856907">
    <property type="protein sequence ID" value="CDP93789.1"/>
    <property type="molecule type" value="Genomic_DNA"/>
</dbReference>
<organism evidence="1">
    <name type="scientific">Brugia malayi</name>
    <name type="common">Filarial nematode worm</name>
    <dbReference type="NCBI Taxonomy" id="6279"/>
    <lineage>
        <taxon>Eukaryota</taxon>
        <taxon>Metazoa</taxon>
        <taxon>Ecdysozoa</taxon>
        <taxon>Nematoda</taxon>
        <taxon>Chromadorea</taxon>
        <taxon>Rhabditida</taxon>
        <taxon>Spirurina</taxon>
        <taxon>Spiruromorpha</taxon>
        <taxon>Filarioidea</taxon>
        <taxon>Onchocercidae</taxon>
        <taxon>Brugia</taxon>
    </lineage>
</organism>
<proteinExistence type="predicted"/>
<sequence>MSSIIIPKHESFPKKNYSKANDSHPISSINTNISEVAKNKQENITRFSPSLNNTECNDLTMRKVIMQNIHSNPSTAKRQIQLAMRKKFVLRSSTTQHYVFSVSSSFSISLNMPLSLSLSLSPSLSLPLSLSPYLPF</sequence>
<reference evidence="1" key="2">
    <citation type="submission" date="2012-12" db="EMBL/GenBank/DDBJ databases">
        <authorList>
            <person name="Gao Y.W."/>
            <person name="Fan S.T."/>
            <person name="Sun H.T."/>
            <person name="Wang Z."/>
            <person name="Gao X.L."/>
            <person name="Li Y.G."/>
            <person name="Wang T.C."/>
            <person name="Zhang K."/>
            <person name="Xu W.W."/>
            <person name="Yu Z.J."/>
            <person name="Xia X.Z."/>
        </authorList>
    </citation>
    <scope>NUCLEOTIDE SEQUENCE</scope>
    <source>
        <strain evidence="1">FR3</strain>
    </source>
</reference>
<name>A0A0J9XRW1_BRUMA</name>
<evidence type="ECO:0000313" key="1">
    <source>
        <dbReference type="EMBL" id="CDP93789.1"/>
    </source>
</evidence>
<dbReference type="WormBase" id="Bm14692">
    <property type="protein sequence ID" value="BM40572"/>
    <property type="gene ID" value="WBGene00235027"/>
</dbReference>
<gene>
    <name evidence="1 2" type="ORF">Bm14692</name>
    <name evidence="1" type="ORF">BM_Bm14692</name>
</gene>
<reference evidence="1" key="1">
    <citation type="journal article" date="2007" name="Science">
        <title>Draft genome of the filarial nematode parasite Brugia malayi.</title>
        <authorList>
            <person name="Ghedin E."/>
            <person name="Wang S."/>
            <person name="Spiro D."/>
            <person name="Caler E."/>
            <person name="Zhao Q."/>
            <person name="Crabtree J."/>
            <person name="Allen J.E."/>
            <person name="Delcher A.L."/>
            <person name="Guiliano D.B."/>
            <person name="Miranda-Saavedra D."/>
            <person name="Angiuoli S.V."/>
            <person name="Creasy T."/>
            <person name="Amedeo P."/>
            <person name="Haas B."/>
            <person name="El-Sayed N.M."/>
            <person name="Wortman J.R."/>
            <person name="Feldblyum T."/>
            <person name="Tallon L."/>
            <person name="Schatz M."/>
            <person name="Shumway M."/>
            <person name="Koo H."/>
            <person name="Salzberg S.L."/>
            <person name="Schobel S."/>
            <person name="Pertea M."/>
            <person name="Pop M."/>
            <person name="White O."/>
            <person name="Barton G.J."/>
            <person name="Carlow C.K."/>
            <person name="Crawford M.J."/>
            <person name="Daub J."/>
            <person name="Dimmic M.W."/>
            <person name="Estes C.F."/>
            <person name="Foster J.M."/>
            <person name="Ganatra M."/>
            <person name="Gregory W.F."/>
            <person name="Johnson N.M."/>
            <person name="Jin J."/>
            <person name="Komuniecki R."/>
            <person name="Korf I."/>
            <person name="Kumar S."/>
            <person name="Laney S."/>
            <person name="Li B.W."/>
            <person name="Li W."/>
            <person name="Lindblom T.H."/>
            <person name="Lustigman S."/>
            <person name="Ma D."/>
            <person name="Maina C.V."/>
            <person name="Martin D.M."/>
            <person name="McCarter J.P."/>
            <person name="McReynolds L."/>
            <person name="Mitreva M."/>
            <person name="Nutman T.B."/>
            <person name="Parkinson J."/>
            <person name="Peregrin-Alvarez J.M."/>
            <person name="Poole C."/>
            <person name="Ren Q."/>
            <person name="Saunders L."/>
            <person name="Sluder A.E."/>
            <person name="Smith K."/>
            <person name="Stanke M."/>
            <person name="Unnasch T.R."/>
            <person name="Ware J."/>
            <person name="Wei A.D."/>
            <person name="Weil G."/>
            <person name="Williams D.J."/>
            <person name="Zhang Y."/>
            <person name="Williams S.A."/>
            <person name="Fraser-Liggett C."/>
            <person name="Slatko B."/>
            <person name="Blaxter M.L."/>
            <person name="Scott A.L."/>
        </authorList>
    </citation>
    <scope>NUCLEOTIDE SEQUENCE</scope>
    <source>
        <strain evidence="1">FR3</strain>
    </source>
</reference>
<accession>A0A0J9XRW1</accession>
<dbReference type="AlphaFoldDB" id="A0A0J9XRW1"/>
<protein>
    <submittedName>
        <fullName evidence="1">Bm14692</fullName>
    </submittedName>
</protein>